<dbReference type="SUPFAM" id="SSF103473">
    <property type="entry name" value="MFS general substrate transporter"/>
    <property type="match status" value="1"/>
</dbReference>
<dbReference type="GO" id="GO:0015134">
    <property type="term" value="F:hexuronate transmembrane transporter activity"/>
    <property type="evidence" value="ECO:0007669"/>
    <property type="project" value="TreeGrafter"/>
</dbReference>
<feature type="transmembrane region" description="Helical" evidence="5">
    <location>
        <begin position="80"/>
        <end position="101"/>
    </location>
</feature>
<feature type="transmembrane region" description="Helical" evidence="5">
    <location>
        <begin position="294"/>
        <end position="316"/>
    </location>
</feature>
<organism evidence="7 8">
    <name type="scientific">Chryseobacterium piperi</name>
    <dbReference type="NCBI Taxonomy" id="558152"/>
    <lineage>
        <taxon>Bacteria</taxon>
        <taxon>Pseudomonadati</taxon>
        <taxon>Bacteroidota</taxon>
        <taxon>Flavobacteriia</taxon>
        <taxon>Flavobacteriales</taxon>
        <taxon>Weeksellaceae</taxon>
        <taxon>Chryseobacterium group</taxon>
        <taxon>Chryseobacterium</taxon>
    </lineage>
</organism>
<comment type="subcellular location">
    <subcellularLocation>
        <location evidence="1">Membrane</location>
        <topology evidence="1">Multi-pass membrane protein</topology>
    </subcellularLocation>
</comment>
<feature type="transmembrane region" description="Helical" evidence="5">
    <location>
        <begin position="423"/>
        <end position="446"/>
    </location>
</feature>
<evidence type="ECO:0000256" key="1">
    <source>
        <dbReference type="ARBA" id="ARBA00004141"/>
    </source>
</evidence>
<feature type="transmembrane region" description="Helical" evidence="5">
    <location>
        <begin position="188"/>
        <end position="207"/>
    </location>
</feature>
<dbReference type="STRING" id="558152.IQ37_12125"/>
<evidence type="ECO:0000313" key="8">
    <source>
        <dbReference type="Proteomes" id="UP000028709"/>
    </source>
</evidence>
<evidence type="ECO:0000259" key="6">
    <source>
        <dbReference type="PROSITE" id="PS50850"/>
    </source>
</evidence>
<dbReference type="Gene3D" id="1.20.1250.20">
    <property type="entry name" value="MFS general substrate transporter like domains"/>
    <property type="match status" value="2"/>
</dbReference>
<dbReference type="CDD" id="cd17319">
    <property type="entry name" value="MFS_ExuT_GudP_like"/>
    <property type="match status" value="1"/>
</dbReference>
<dbReference type="PROSITE" id="PS50850">
    <property type="entry name" value="MFS"/>
    <property type="match status" value="1"/>
</dbReference>
<dbReference type="InterPro" id="IPR020846">
    <property type="entry name" value="MFS_dom"/>
</dbReference>
<proteinExistence type="predicted"/>
<name>A0A086B9P7_9FLAO</name>
<dbReference type="OrthoDB" id="9781156at2"/>
<dbReference type="KEGG" id="cpip:CJF12_04310"/>
<gene>
    <name evidence="7" type="ORF">IQ37_12125</name>
</gene>
<dbReference type="EMBL" id="JPRJ01000021">
    <property type="protein sequence ID" value="KFF25661.1"/>
    <property type="molecule type" value="Genomic_DNA"/>
</dbReference>
<sequence>MENNRIGNYRWVICALLFFGTTINYLDRQVLSLLHPILEEKFNWSNSDYGTITAIFQLSYAFFMLLAGRFVDKLGTKKGYAIALIIWSVGAIIHAFAIPMGEVAVQILGFIGLGGLSISVTGFIIARLVLGMGESANFPAAIKATAEYFPKKERALATGIFNSGSNIGAILAPLTVPLLAHYYGWQSAFIIIGSLGFFWLILWLIFYDTPEKQKRLSSEELKYILADSASDLPIEETKKYKISWLKLLTFNQTWSYSLAKFLTDGVWWFFLFWLPSYLHKQFNLSSAEMMLPLSVLYTMTMVGSICGGWLPIHFINKGLSPYEGRMRAMFYISLIPLIVLFLVQPLSGISYWFPVILIGLAASAHQAWSANVYTTVSDMFPKAATASVTGIGGMAGAMGGALVSFFVGKIFDYYKLIGDANFGYTLVFSACAVAYIIAWTIMKLLVPKTKIIRLEEITSP</sequence>
<evidence type="ECO:0000256" key="2">
    <source>
        <dbReference type="ARBA" id="ARBA00022692"/>
    </source>
</evidence>
<dbReference type="eggNOG" id="COG2271">
    <property type="taxonomic scope" value="Bacteria"/>
</dbReference>
<evidence type="ECO:0000256" key="5">
    <source>
        <dbReference type="SAM" id="Phobius"/>
    </source>
</evidence>
<keyword evidence="3 5" id="KW-1133">Transmembrane helix</keyword>
<dbReference type="RefSeq" id="WP_034685400.1">
    <property type="nucleotide sequence ID" value="NZ_CP023049.2"/>
</dbReference>
<dbReference type="InterPro" id="IPR036259">
    <property type="entry name" value="MFS_trans_sf"/>
</dbReference>
<feature type="transmembrane region" description="Helical" evidence="5">
    <location>
        <begin position="328"/>
        <end position="346"/>
    </location>
</feature>
<evidence type="ECO:0000313" key="7">
    <source>
        <dbReference type="EMBL" id="KFF25661.1"/>
    </source>
</evidence>
<protein>
    <submittedName>
        <fullName evidence="7">Major facilitator transporter</fullName>
    </submittedName>
</protein>
<dbReference type="PIRSF" id="PIRSF002808">
    <property type="entry name" value="Hexose_phosphate_transp"/>
    <property type="match status" value="1"/>
</dbReference>
<reference evidence="7 8" key="1">
    <citation type="submission" date="2014-07" db="EMBL/GenBank/DDBJ databases">
        <title>Genome of Chryseobacterium piperi CTM.</title>
        <authorList>
            <person name="Pipes S.E."/>
            <person name="Stropko S.J."/>
            <person name="Newman J.D."/>
        </authorList>
    </citation>
    <scope>NUCLEOTIDE SEQUENCE [LARGE SCALE GENOMIC DNA]</scope>
    <source>
        <strain evidence="7 8">CTM</strain>
    </source>
</reference>
<feature type="transmembrane region" description="Helical" evidence="5">
    <location>
        <begin position="254"/>
        <end position="274"/>
    </location>
</feature>
<dbReference type="PANTHER" id="PTHR11662">
    <property type="entry name" value="SOLUTE CARRIER FAMILY 17"/>
    <property type="match status" value="1"/>
</dbReference>
<dbReference type="Pfam" id="PF07690">
    <property type="entry name" value="MFS_1"/>
    <property type="match status" value="1"/>
</dbReference>
<feature type="transmembrane region" description="Helical" evidence="5">
    <location>
        <begin position="7"/>
        <end position="26"/>
    </location>
</feature>
<dbReference type="GO" id="GO:0016020">
    <property type="term" value="C:membrane"/>
    <property type="evidence" value="ECO:0007669"/>
    <property type="project" value="UniProtKB-SubCell"/>
</dbReference>
<feature type="transmembrane region" description="Helical" evidence="5">
    <location>
        <begin position="49"/>
        <end position="68"/>
    </location>
</feature>
<feature type="transmembrane region" description="Helical" evidence="5">
    <location>
        <begin position="388"/>
        <end position="411"/>
    </location>
</feature>
<dbReference type="Proteomes" id="UP000028709">
    <property type="component" value="Unassembled WGS sequence"/>
</dbReference>
<dbReference type="InterPro" id="IPR000849">
    <property type="entry name" value="Sugar_P_transporter"/>
</dbReference>
<keyword evidence="2 5" id="KW-0812">Transmembrane</keyword>
<dbReference type="InterPro" id="IPR050382">
    <property type="entry name" value="MFS_Na/Anion_cotransporter"/>
</dbReference>
<keyword evidence="8" id="KW-1185">Reference proteome</keyword>
<dbReference type="InterPro" id="IPR011701">
    <property type="entry name" value="MFS"/>
</dbReference>
<feature type="transmembrane region" description="Helical" evidence="5">
    <location>
        <begin position="160"/>
        <end position="182"/>
    </location>
</feature>
<evidence type="ECO:0000256" key="3">
    <source>
        <dbReference type="ARBA" id="ARBA00022989"/>
    </source>
</evidence>
<evidence type="ECO:0000256" key="4">
    <source>
        <dbReference type="ARBA" id="ARBA00023136"/>
    </source>
</evidence>
<accession>A0A086B9P7</accession>
<dbReference type="AlphaFoldDB" id="A0A086B9P7"/>
<dbReference type="PANTHER" id="PTHR11662:SF285">
    <property type="entry name" value="HEXURONATE TRANSPORTER"/>
    <property type="match status" value="1"/>
</dbReference>
<keyword evidence="4 5" id="KW-0472">Membrane</keyword>
<feature type="transmembrane region" description="Helical" evidence="5">
    <location>
        <begin position="107"/>
        <end position="130"/>
    </location>
</feature>
<feature type="domain" description="Major facilitator superfamily (MFS) profile" evidence="6">
    <location>
        <begin position="13"/>
        <end position="450"/>
    </location>
</feature>
<comment type="caution">
    <text evidence="7">The sequence shown here is derived from an EMBL/GenBank/DDBJ whole genome shotgun (WGS) entry which is preliminary data.</text>
</comment>